<comment type="caution">
    <text evidence="1">The sequence shown here is derived from an EMBL/GenBank/DDBJ whole genome shotgun (WGS) entry which is preliminary data.</text>
</comment>
<name>A0ACB8YV29_CICIN</name>
<proteinExistence type="predicted"/>
<evidence type="ECO:0000313" key="1">
    <source>
        <dbReference type="EMBL" id="KAI3688976.1"/>
    </source>
</evidence>
<sequence length="100" mass="11918">MKSVLTMAHGNIDHKSGSKCYREEAEEWEDDNYVINWYRRNEEQLEAVTERGAQRLCEHEYDSVVEHRSCRYRSFYQTNGSWRKKERVSSAIPGVAWKQS</sequence>
<keyword evidence="2" id="KW-1185">Reference proteome</keyword>
<dbReference type="EMBL" id="CM042017">
    <property type="protein sequence ID" value="KAI3688976.1"/>
    <property type="molecule type" value="Genomic_DNA"/>
</dbReference>
<organism evidence="1 2">
    <name type="scientific">Cichorium intybus</name>
    <name type="common">Chicory</name>
    <dbReference type="NCBI Taxonomy" id="13427"/>
    <lineage>
        <taxon>Eukaryota</taxon>
        <taxon>Viridiplantae</taxon>
        <taxon>Streptophyta</taxon>
        <taxon>Embryophyta</taxon>
        <taxon>Tracheophyta</taxon>
        <taxon>Spermatophyta</taxon>
        <taxon>Magnoliopsida</taxon>
        <taxon>eudicotyledons</taxon>
        <taxon>Gunneridae</taxon>
        <taxon>Pentapetalae</taxon>
        <taxon>asterids</taxon>
        <taxon>campanulids</taxon>
        <taxon>Asterales</taxon>
        <taxon>Asteraceae</taxon>
        <taxon>Cichorioideae</taxon>
        <taxon>Cichorieae</taxon>
        <taxon>Cichoriinae</taxon>
        <taxon>Cichorium</taxon>
    </lineage>
</organism>
<accession>A0ACB8YV29</accession>
<dbReference type="Proteomes" id="UP001055811">
    <property type="component" value="Linkage Group LG09"/>
</dbReference>
<protein>
    <submittedName>
        <fullName evidence="1">Uncharacterized protein</fullName>
    </submittedName>
</protein>
<gene>
    <name evidence="1" type="ORF">L2E82_46922</name>
</gene>
<reference evidence="2" key="1">
    <citation type="journal article" date="2022" name="Mol. Ecol. Resour.">
        <title>The genomes of chicory, endive, great burdock and yacon provide insights into Asteraceae palaeo-polyploidization history and plant inulin production.</title>
        <authorList>
            <person name="Fan W."/>
            <person name="Wang S."/>
            <person name="Wang H."/>
            <person name="Wang A."/>
            <person name="Jiang F."/>
            <person name="Liu H."/>
            <person name="Zhao H."/>
            <person name="Xu D."/>
            <person name="Zhang Y."/>
        </authorList>
    </citation>
    <scope>NUCLEOTIDE SEQUENCE [LARGE SCALE GENOMIC DNA]</scope>
    <source>
        <strain evidence="2">cv. Punajuju</strain>
    </source>
</reference>
<evidence type="ECO:0000313" key="2">
    <source>
        <dbReference type="Proteomes" id="UP001055811"/>
    </source>
</evidence>
<reference evidence="1 2" key="2">
    <citation type="journal article" date="2022" name="Mol. Ecol. Resour.">
        <title>The genomes of chicory, endive, great burdock and yacon provide insights into Asteraceae paleo-polyploidization history and plant inulin production.</title>
        <authorList>
            <person name="Fan W."/>
            <person name="Wang S."/>
            <person name="Wang H."/>
            <person name="Wang A."/>
            <person name="Jiang F."/>
            <person name="Liu H."/>
            <person name="Zhao H."/>
            <person name="Xu D."/>
            <person name="Zhang Y."/>
        </authorList>
    </citation>
    <scope>NUCLEOTIDE SEQUENCE [LARGE SCALE GENOMIC DNA]</scope>
    <source>
        <strain evidence="2">cv. Punajuju</strain>
        <tissue evidence="1">Leaves</tissue>
    </source>
</reference>